<protein>
    <submittedName>
        <fullName evidence="1">Uncharacterized protein</fullName>
    </submittedName>
</protein>
<dbReference type="RefSeq" id="WP_277865684.1">
    <property type="nucleotide sequence ID" value="NZ_JAKKUT010000001.1"/>
</dbReference>
<gene>
    <name evidence="1" type="ORF">L3556_02285</name>
</gene>
<evidence type="ECO:0000313" key="2">
    <source>
        <dbReference type="Proteomes" id="UP001154265"/>
    </source>
</evidence>
<proteinExistence type="predicted"/>
<accession>A0ABT6EVD2</accession>
<dbReference type="Proteomes" id="UP001154265">
    <property type="component" value="Unassembled WGS sequence"/>
</dbReference>
<organism evidence="1 2">
    <name type="scientific">Candidatus Synechococcus calcipolaris G9</name>
    <dbReference type="NCBI Taxonomy" id="1497997"/>
    <lineage>
        <taxon>Bacteria</taxon>
        <taxon>Bacillati</taxon>
        <taxon>Cyanobacteriota</taxon>
        <taxon>Cyanophyceae</taxon>
        <taxon>Synechococcales</taxon>
        <taxon>Synechococcaceae</taxon>
        <taxon>Synechococcus</taxon>
    </lineage>
</organism>
<keyword evidence="2" id="KW-1185">Reference proteome</keyword>
<comment type="caution">
    <text evidence="1">The sequence shown here is derived from an EMBL/GenBank/DDBJ whole genome shotgun (WGS) entry which is preliminary data.</text>
</comment>
<name>A0ABT6EVD2_9SYNE</name>
<evidence type="ECO:0000313" key="1">
    <source>
        <dbReference type="EMBL" id="MDG2989769.1"/>
    </source>
</evidence>
<dbReference type="EMBL" id="JAKKUT010000001">
    <property type="protein sequence ID" value="MDG2989769.1"/>
    <property type="molecule type" value="Genomic_DNA"/>
</dbReference>
<reference evidence="1" key="1">
    <citation type="journal article" date="2022" name="Genome Biol. Evol.">
        <title>A New Gene Family Diagnostic for Intracellular Biomineralization of Amorphous Ca Carbonates by Cyanobacteria.</title>
        <authorList>
            <person name="Benzerara K."/>
            <person name="Duprat E."/>
            <person name="Bitard-Feildel T."/>
            <person name="Caumes G."/>
            <person name="Cassier-Chauvat C."/>
            <person name="Chauvat F."/>
            <person name="Dezi M."/>
            <person name="Diop S.I."/>
            <person name="Gaschignard G."/>
            <person name="Gorgen S."/>
            <person name="Gugger M."/>
            <person name="Lopez-Garcia P."/>
            <person name="Millet M."/>
            <person name="Skouri-Panet F."/>
            <person name="Moreira D."/>
            <person name="Callebaut I."/>
        </authorList>
    </citation>
    <scope>NUCLEOTIDE SEQUENCE</scope>
    <source>
        <strain evidence="1">G9</strain>
    </source>
</reference>
<reference evidence="1" key="2">
    <citation type="submission" date="2022-01" db="EMBL/GenBank/DDBJ databases">
        <authorList>
            <person name="Zivanovic Y."/>
            <person name="Moreira D."/>
            <person name="Lopez-Garcia P."/>
        </authorList>
    </citation>
    <scope>NUCLEOTIDE SEQUENCE</scope>
    <source>
        <strain evidence="1">G9</strain>
    </source>
</reference>
<sequence length="193" mass="21025">MAKGYAYQGLWGGLGGMGLLLALMGAGQANVTPGGMPNAVRQVLETPTTGDVISSRHPSQLGLTVPSLWWSVDQFGAGIVESWQAHPVEDWVGGRVDMLVSDREWARYGYFERFSLVNHLGTSASNYGYHLIIRDRRQTVLGAYICDFAAVTVPFVPNVLDSQGQAVPDFVGNRASDLVCRVWLNPNIPISIF</sequence>